<evidence type="ECO:0000313" key="1">
    <source>
        <dbReference type="EMBL" id="CCH94283.1"/>
    </source>
</evidence>
<reference evidence="1 2" key="1">
    <citation type="submission" date="2012-04" db="EMBL/GenBank/DDBJ databases">
        <authorList>
            <person name="Genoscope - CEA"/>
        </authorList>
    </citation>
    <scope>NUCLEOTIDE SEQUENCE [LARGE SCALE GENOMIC DNA]</scope>
    <source>
        <strain evidence="1 2">9432</strain>
    </source>
</reference>
<gene>
    <name evidence="1" type="ORF">MICCA_3640030</name>
</gene>
<accession>A0A822LDN5</accession>
<sequence length="39" mass="4474">MQETNVEKSKYFQHTLSKLLVKPAPTKNFLPQALGSDRQ</sequence>
<name>A0A822LDN5_MICAE</name>
<evidence type="ECO:0000313" key="2">
    <source>
        <dbReference type="Proteomes" id="UP000005806"/>
    </source>
</evidence>
<protein>
    <submittedName>
        <fullName evidence="1">Uncharacterized protein</fullName>
    </submittedName>
</protein>
<dbReference type="EMBL" id="CAIH01000295">
    <property type="protein sequence ID" value="CCH94283.1"/>
    <property type="molecule type" value="Genomic_DNA"/>
</dbReference>
<proteinExistence type="predicted"/>
<dbReference type="AlphaFoldDB" id="A0A822LDN5"/>
<organism evidence="1 2">
    <name type="scientific">Microcystis aeruginosa PCC 9432</name>
    <dbReference type="NCBI Taxonomy" id="1160280"/>
    <lineage>
        <taxon>Bacteria</taxon>
        <taxon>Bacillati</taxon>
        <taxon>Cyanobacteriota</taxon>
        <taxon>Cyanophyceae</taxon>
        <taxon>Oscillatoriophycideae</taxon>
        <taxon>Chroococcales</taxon>
        <taxon>Microcystaceae</taxon>
        <taxon>Microcystis</taxon>
    </lineage>
</organism>
<comment type="caution">
    <text evidence="1">The sequence shown here is derived from an EMBL/GenBank/DDBJ whole genome shotgun (WGS) entry which is preliminary data.</text>
</comment>
<dbReference type="Proteomes" id="UP000005806">
    <property type="component" value="Unassembled WGS sequence"/>
</dbReference>